<organism evidence="1 2">
    <name type="scientific">Heracleum sosnowskyi</name>
    <dbReference type="NCBI Taxonomy" id="360622"/>
    <lineage>
        <taxon>Eukaryota</taxon>
        <taxon>Viridiplantae</taxon>
        <taxon>Streptophyta</taxon>
        <taxon>Embryophyta</taxon>
        <taxon>Tracheophyta</taxon>
        <taxon>Spermatophyta</taxon>
        <taxon>Magnoliopsida</taxon>
        <taxon>eudicotyledons</taxon>
        <taxon>Gunneridae</taxon>
        <taxon>Pentapetalae</taxon>
        <taxon>asterids</taxon>
        <taxon>campanulids</taxon>
        <taxon>Apiales</taxon>
        <taxon>Apiaceae</taxon>
        <taxon>Apioideae</taxon>
        <taxon>apioid superclade</taxon>
        <taxon>Tordylieae</taxon>
        <taxon>Tordyliinae</taxon>
        <taxon>Heracleum</taxon>
    </lineage>
</organism>
<gene>
    <name evidence="1" type="ORF">POM88_019880</name>
</gene>
<accession>A0AAD8IAX9</accession>
<evidence type="ECO:0000313" key="1">
    <source>
        <dbReference type="EMBL" id="KAK1382145.1"/>
    </source>
</evidence>
<keyword evidence="2" id="KW-1185">Reference proteome</keyword>
<proteinExistence type="predicted"/>
<dbReference type="AlphaFoldDB" id="A0AAD8IAX9"/>
<protein>
    <submittedName>
        <fullName evidence="1">Uncharacterized protein</fullName>
    </submittedName>
</protein>
<reference evidence="1" key="2">
    <citation type="submission" date="2023-05" db="EMBL/GenBank/DDBJ databases">
        <authorList>
            <person name="Schelkunov M.I."/>
        </authorList>
    </citation>
    <scope>NUCLEOTIDE SEQUENCE</scope>
    <source>
        <strain evidence="1">Hsosn_3</strain>
        <tissue evidence="1">Leaf</tissue>
    </source>
</reference>
<comment type="caution">
    <text evidence="1">The sequence shown here is derived from an EMBL/GenBank/DDBJ whole genome shotgun (WGS) entry which is preliminary data.</text>
</comment>
<name>A0AAD8IAX9_9APIA</name>
<dbReference type="EMBL" id="JAUIZM010000005">
    <property type="protein sequence ID" value="KAK1382145.1"/>
    <property type="molecule type" value="Genomic_DNA"/>
</dbReference>
<sequence length="170" mass="19432">MRCTIFVRQSARQKVCSIRCSTFGSVKNTSIREACKEFNDVFLRNAKYNAFCFSESGESEKNVVFSACVRGASFDIHYFVKNTTNDFFWSDSLPFSYGFDWYMAIVQLSVFSIKDGEDSIELTTNDNTILGIHLLYETDITMSDDEYDSSSKCLEVLECDNCLSIEMGKR</sequence>
<dbReference type="Proteomes" id="UP001237642">
    <property type="component" value="Unassembled WGS sequence"/>
</dbReference>
<reference evidence="1" key="1">
    <citation type="submission" date="2023-02" db="EMBL/GenBank/DDBJ databases">
        <title>Genome of toxic invasive species Heracleum sosnowskyi carries increased number of genes despite the absence of recent whole-genome duplications.</title>
        <authorList>
            <person name="Schelkunov M."/>
            <person name="Shtratnikova V."/>
            <person name="Makarenko M."/>
            <person name="Klepikova A."/>
            <person name="Omelchenko D."/>
            <person name="Novikova G."/>
            <person name="Obukhova E."/>
            <person name="Bogdanov V."/>
            <person name="Penin A."/>
            <person name="Logacheva M."/>
        </authorList>
    </citation>
    <scope>NUCLEOTIDE SEQUENCE</scope>
    <source>
        <strain evidence="1">Hsosn_3</strain>
        <tissue evidence="1">Leaf</tissue>
    </source>
</reference>
<evidence type="ECO:0000313" key="2">
    <source>
        <dbReference type="Proteomes" id="UP001237642"/>
    </source>
</evidence>